<evidence type="ECO:0000313" key="1">
    <source>
        <dbReference type="EMBL" id="BCU03771.1"/>
    </source>
</evidence>
<dbReference type="EMBL" id="LC625835">
    <property type="protein sequence ID" value="BCU03771.1"/>
    <property type="molecule type" value="Genomic_DNA"/>
</dbReference>
<protein>
    <submittedName>
        <fullName evidence="1">Uncharacterized protein</fullName>
    </submittedName>
</protein>
<organism evidence="1 2">
    <name type="scientific">Pandoravirus japonicus</name>
    <dbReference type="NCBI Taxonomy" id="2823154"/>
    <lineage>
        <taxon>Viruses</taxon>
        <taxon>Pandoravirus</taxon>
    </lineage>
</organism>
<evidence type="ECO:0000313" key="2">
    <source>
        <dbReference type="Proteomes" id="UP001253637"/>
    </source>
</evidence>
<accession>A0A811BTI9</accession>
<proteinExistence type="predicted"/>
<sequence>MTSAPLTATVAHADEPAVTFVVLVDGGCAYALTRLMVAVKQSEALATVHPEGRIVFSGGRQTLGNDVRWWCSVRAHHQGSPIRVPFSFVVDISELGRWFDTCSPISTRPDLVLRYPASPARAEVGFESRQMGARHAATFMGISRVAADRDAVTFFADTALPSVAHAVAAPPSMRSQLSYASCRADWIFVYPEAIVVDAAKGNTAKDDAVLWPSRWVMAAQRETNDFMLFRQYGARTSDAPALGDADGQATGWGSRARRRRRRRVADTDTYVRALLTLPAELRYAIVELLVRAWMPTVAATSCLADLTSWMAVHAPMGRLWEEFRRACRRVYAERAAAYTARQRIGPALRLYKDDISSLRACSDVFRSNAITESADLWPEPRLSLWRPGACPVISVAGESHPRPDRDSYFYFYVAYAGKSGQ</sequence>
<dbReference type="Proteomes" id="UP001253637">
    <property type="component" value="Segment"/>
</dbReference>
<reference evidence="1" key="1">
    <citation type="submission" date="2021-04" db="EMBL/GenBank/DDBJ databases">
        <title>Draft Genome Sequence of Pandoravirus japonicus, Isolated from the Sabaishi River of Niigata, Japan.</title>
        <authorList>
            <person name="Hosokawa N."/>
            <person name="Takahashi H."/>
            <person name="Aoki K."/>
            <person name="Takemura M."/>
        </authorList>
    </citation>
    <scope>NUCLEOTIDE SEQUENCE</scope>
</reference>
<name>A0A811BTI9_9VIRU</name>